<evidence type="ECO:0000313" key="2">
    <source>
        <dbReference type="EMBL" id="GAB0058204.1"/>
    </source>
</evidence>
<dbReference type="SUPFAM" id="SSF111038">
    <property type="entry name" value="YjbQ-like"/>
    <property type="match status" value="1"/>
</dbReference>
<gene>
    <name evidence="2" type="ORF">SIID45300_02549</name>
</gene>
<dbReference type="InterPro" id="IPR001602">
    <property type="entry name" value="UPF0047_YjbQ-like"/>
</dbReference>
<dbReference type="PANTHER" id="PTHR30615">
    <property type="entry name" value="UNCHARACTERIZED PROTEIN YJBQ-RELATED"/>
    <property type="match status" value="1"/>
</dbReference>
<dbReference type="EMBL" id="BAAFGK010000004">
    <property type="protein sequence ID" value="GAB0058204.1"/>
    <property type="molecule type" value="Genomic_DNA"/>
</dbReference>
<dbReference type="Gene3D" id="2.60.120.460">
    <property type="entry name" value="YjbQ-like"/>
    <property type="match status" value="1"/>
</dbReference>
<proteinExistence type="inferred from homology"/>
<dbReference type="PIRSF" id="PIRSF004681">
    <property type="entry name" value="UCP004681"/>
    <property type="match status" value="1"/>
</dbReference>
<dbReference type="Pfam" id="PF01894">
    <property type="entry name" value="YjbQ"/>
    <property type="match status" value="1"/>
</dbReference>
<evidence type="ECO:0000256" key="1">
    <source>
        <dbReference type="ARBA" id="ARBA00005534"/>
    </source>
</evidence>
<protein>
    <recommendedName>
        <fullName evidence="4">Secondary thiamine-phosphate synthase enzyme</fullName>
    </recommendedName>
</protein>
<comment type="similarity">
    <text evidence="1">Belongs to the UPF0047 family.</text>
</comment>
<dbReference type="RefSeq" id="WP_420905883.1">
    <property type="nucleotide sequence ID" value="NZ_BAAFGK010000004.1"/>
</dbReference>
<name>A0ABQ0CBE5_9PROT</name>
<accession>A0ABQ0CBE5</accession>
<sequence length="140" mass="15681">MMRILQTTFTIRTQGQGLYAFTGEVARWLQQEKAASGVLTLFCRHTSAGLTIQENADPDVLHDLEVFFKRLVPEGTSGFRHTDEGPDDMPAHIRATLSGVSLTIPVAQGRMVLGTWQGIFLFEHRTRLHRREVVGCLLTC</sequence>
<keyword evidence="3" id="KW-1185">Reference proteome</keyword>
<dbReference type="InterPro" id="IPR035917">
    <property type="entry name" value="YjbQ-like_sf"/>
</dbReference>
<dbReference type="NCBIfam" id="TIGR00149">
    <property type="entry name" value="TIGR00149_YjbQ"/>
    <property type="match status" value="1"/>
</dbReference>
<reference evidence="2 3" key="1">
    <citation type="submission" date="2024-09" db="EMBL/GenBank/DDBJ databases">
        <title>Draft genome sequence of Candidatus Magnetaquicoccaceae bacterium FCR-1.</title>
        <authorList>
            <person name="Shimoshige H."/>
            <person name="Shimamura S."/>
            <person name="Taoka A."/>
            <person name="Kobayashi H."/>
            <person name="Maekawa T."/>
        </authorList>
    </citation>
    <scope>NUCLEOTIDE SEQUENCE [LARGE SCALE GENOMIC DNA]</scope>
    <source>
        <strain evidence="2 3">FCR-1</strain>
    </source>
</reference>
<evidence type="ECO:0000313" key="3">
    <source>
        <dbReference type="Proteomes" id="UP001628193"/>
    </source>
</evidence>
<comment type="caution">
    <text evidence="2">The sequence shown here is derived from an EMBL/GenBank/DDBJ whole genome shotgun (WGS) entry which is preliminary data.</text>
</comment>
<dbReference type="PANTHER" id="PTHR30615:SF8">
    <property type="entry name" value="UPF0047 PROTEIN C4A8.02C"/>
    <property type="match status" value="1"/>
</dbReference>
<evidence type="ECO:0008006" key="4">
    <source>
        <dbReference type="Google" id="ProtNLM"/>
    </source>
</evidence>
<dbReference type="Proteomes" id="UP001628193">
    <property type="component" value="Unassembled WGS sequence"/>
</dbReference>
<organism evidence="2 3">
    <name type="scientific">Candidatus Magnetaquiglobus chichijimensis</name>
    <dbReference type="NCBI Taxonomy" id="3141448"/>
    <lineage>
        <taxon>Bacteria</taxon>
        <taxon>Pseudomonadati</taxon>
        <taxon>Pseudomonadota</taxon>
        <taxon>Magnetococcia</taxon>
        <taxon>Magnetococcales</taxon>
        <taxon>Candidatus Magnetaquicoccaceae</taxon>
        <taxon>Candidatus Magnetaquiglobus</taxon>
    </lineage>
</organism>
<dbReference type="PROSITE" id="PS01314">
    <property type="entry name" value="UPF0047"/>
    <property type="match status" value="1"/>
</dbReference>